<comment type="caution">
    <text evidence="2">The sequence shown here is derived from an EMBL/GenBank/DDBJ whole genome shotgun (WGS) entry which is preliminary data.</text>
</comment>
<organism evidence="2 3">
    <name type="scientific">Trametes pubescens</name>
    <name type="common">White-rot fungus</name>
    <dbReference type="NCBI Taxonomy" id="154538"/>
    <lineage>
        <taxon>Eukaryota</taxon>
        <taxon>Fungi</taxon>
        <taxon>Dikarya</taxon>
        <taxon>Basidiomycota</taxon>
        <taxon>Agaricomycotina</taxon>
        <taxon>Agaricomycetes</taxon>
        <taxon>Polyporales</taxon>
        <taxon>Polyporaceae</taxon>
        <taxon>Trametes</taxon>
    </lineage>
</organism>
<gene>
    <name evidence="2" type="ORF">TRAPUB_14344</name>
</gene>
<dbReference type="EMBL" id="MNAD01000966">
    <property type="protein sequence ID" value="OJT09207.1"/>
    <property type="molecule type" value="Genomic_DNA"/>
</dbReference>
<evidence type="ECO:0000313" key="3">
    <source>
        <dbReference type="Proteomes" id="UP000184267"/>
    </source>
</evidence>
<dbReference type="AlphaFoldDB" id="A0A1M2VNP6"/>
<name>A0A1M2VNP6_TRAPU</name>
<evidence type="ECO:0000256" key="1">
    <source>
        <dbReference type="SAM" id="MobiDB-lite"/>
    </source>
</evidence>
<feature type="region of interest" description="Disordered" evidence="1">
    <location>
        <begin position="1"/>
        <end position="20"/>
    </location>
</feature>
<sequence>MLAKKETAAGGRPGKARQEEYSVDPQGFVNFSCWLDRRIAPRSESRRKPIAPCSVLVRWRTYGKSACEDRALGLV</sequence>
<proteinExistence type="predicted"/>
<evidence type="ECO:0000313" key="2">
    <source>
        <dbReference type="EMBL" id="OJT09207.1"/>
    </source>
</evidence>
<reference evidence="2 3" key="1">
    <citation type="submission" date="2016-10" db="EMBL/GenBank/DDBJ databases">
        <title>Genome sequence of the basidiomycete white-rot fungus Trametes pubescens.</title>
        <authorList>
            <person name="Makela M.R."/>
            <person name="Granchi Z."/>
            <person name="Peng M."/>
            <person name="De Vries R.P."/>
            <person name="Grigoriev I."/>
            <person name="Riley R."/>
            <person name="Hilden K."/>
        </authorList>
    </citation>
    <scope>NUCLEOTIDE SEQUENCE [LARGE SCALE GENOMIC DNA]</scope>
    <source>
        <strain evidence="2 3">FBCC735</strain>
    </source>
</reference>
<accession>A0A1M2VNP6</accession>
<protein>
    <submittedName>
        <fullName evidence="2">Uncharacterized protein</fullName>
    </submittedName>
</protein>
<dbReference type="Proteomes" id="UP000184267">
    <property type="component" value="Unassembled WGS sequence"/>
</dbReference>
<keyword evidence="3" id="KW-1185">Reference proteome</keyword>